<keyword evidence="3" id="KW-1185">Reference proteome</keyword>
<sequence>MNMKFSCVLMGVVSFFAAGSIALASGRSAIQRDVESYAIAVCFASQEDQPYLKDQGYAWAEVIVQGRGRGPESLEPLRAAIKKVLAKGHVPVGFDEAHPMEGKALPVLYCGEIIDNPTVRAAITEVVAKIAKSR</sequence>
<dbReference type="AlphaFoldDB" id="A0A560H8N5"/>
<evidence type="ECO:0000313" key="3">
    <source>
        <dbReference type="Proteomes" id="UP000315751"/>
    </source>
</evidence>
<feature type="signal peptide" evidence="1">
    <location>
        <begin position="1"/>
        <end position="24"/>
    </location>
</feature>
<dbReference type="OrthoDB" id="8394177at2"/>
<dbReference type="EMBL" id="VITR01000006">
    <property type="protein sequence ID" value="TWB42693.1"/>
    <property type="molecule type" value="Genomic_DNA"/>
</dbReference>
<name>A0A560H8N5_9PROT</name>
<gene>
    <name evidence="2" type="ORF">FBZ90_106295</name>
</gene>
<dbReference type="Proteomes" id="UP000315751">
    <property type="component" value="Unassembled WGS sequence"/>
</dbReference>
<keyword evidence="1" id="KW-0732">Signal</keyword>
<reference evidence="2 3" key="1">
    <citation type="submission" date="2019-06" db="EMBL/GenBank/DDBJ databases">
        <title>Genomic Encyclopedia of Type Strains, Phase IV (KMG-V): Genome sequencing to study the core and pangenomes of soil and plant-associated prokaryotes.</title>
        <authorList>
            <person name="Whitman W."/>
        </authorList>
    </citation>
    <scope>NUCLEOTIDE SEQUENCE [LARGE SCALE GENOMIC DNA]</scope>
    <source>
        <strain evidence="2 3">BR 11622</strain>
    </source>
</reference>
<feature type="chain" id="PRO_5021840446" evidence="1">
    <location>
        <begin position="25"/>
        <end position="134"/>
    </location>
</feature>
<dbReference type="RefSeq" id="WP_145732509.1">
    <property type="nucleotide sequence ID" value="NZ_VITR01000006.1"/>
</dbReference>
<comment type="caution">
    <text evidence="2">The sequence shown here is derived from an EMBL/GenBank/DDBJ whole genome shotgun (WGS) entry which is preliminary data.</text>
</comment>
<evidence type="ECO:0000313" key="2">
    <source>
        <dbReference type="EMBL" id="TWB42693.1"/>
    </source>
</evidence>
<organism evidence="2 3">
    <name type="scientific">Nitrospirillum amazonense</name>
    <dbReference type="NCBI Taxonomy" id="28077"/>
    <lineage>
        <taxon>Bacteria</taxon>
        <taxon>Pseudomonadati</taxon>
        <taxon>Pseudomonadota</taxon>
        <taxon>Alphaproteobacteria</taxon>
        <taxon>Rhodospirillales</taxon>
        <taxon>Azospirillaceae</taxon>
        <taxon>Nitrospirillum</taxon>
    </lineage>
</organism>
<proteinExistence type="predicted"/>
<accession>A0A560H8N5</accession>
<protein>
    <submittedName>
        <fullName evidence="2">Uncharacterized protein</fullName>
    </submittedName>
</protein>
<evidence type="ECO:0000256" key="1">
    <source>
        <dbReference type="SAM" id="SignalP"/>
    </source>
</evidence>